<evidence type="ECO:0000313" key="9">
    <source>
        <dbReference type="EMBL" id="PAA68895.1"/>
    </source>
</evidence>
<reference evidence="9 10" key="1">
    <citation type="submission" date="2017-06" db="EMBL/GenBank/DDBJ databases">
        <title>A platform for efficient transgenesis in Macrostomum lignano, a flatworm model organism for stem cell research.</title>
        <authorList>
            <person name="Berezikov E."/>
        </authorList>
    </citation>
    <scope>NUCLEOTIDE SEQUENCE [LARGE SCALE GENOMIC DNA]</scope>
    <source>
        <strain evidence="9">DV1</strain>
        <tissue evidence="9">Whole organism</tissue>
    </source>
</reference>
<dbReference type="PRINTS" id="PR00883">
    <property type="entry name" value="NUCLEARHMG"/>
</dbReference>
<proteinExistence type="inferred from homology"/>
<comment type="function">
    <text evidence="6">Required for ribosome biogenesis. Part of a complex which catalyzes pseudouridylation of rRNA. This involves the isomerization of uridine such that the ribose is subsequently attached to C5, instead of the normal N1. Pseudouridine ('psi') residues may serve to stabilize the conformation of rRNAs.</text>
</comment>
<evidence type="ECO:0000256" key="1">
    <source>
        <dbReference type="ARBA" id="ARBA00004604"/>
    </source>
</evidence>
<evidence type="ECO:0000256" key="3">
    <source>
        <dbReference type="ARBA" id="ARBA00022884"/>
    </source>
</evidence>
<dbReference type="Proteomes" id="UP000215902">
    <property type="component" value="Unassembled WGS sequence"/>
</dbReference>
<keyword evidence="10" id="KW-1185">Reference proteome</keyword>
<dbReference type="Pfam" id="PF01248">
    <property type="entry name" value="Ribosomal_L7Ae"/>
    <property type="match status" value="1"/>
</dbReference>
<organism evidence="9 10">
    <name type="scientific">Macrostomum lignano</name>
    <dbReference type="NCBI Taxonomy" id="282301"/>
    <lineage>
        <taxon>Eukaryota</taxon>
        <taxon>Metazoa</taxon>
        <taxon>Spiralia</taxon>
        <taxon>Lophotrochozoa</taxon>
        <taxon>Platyhelminthes</taxon>
        <taxon>Rhabditophora</taxon>
        <taxon>Macrostomorpha</taxon>
        <taxon>Macrostomida</taxon>
        <taxon>Macrostomidae</taxon>
        <taxon>Macrostomum</taxon>
    </lineage>
</organism>
<evidence type="ECO:0000256" key="5">
    <source>
        <dbReference type="ARBA" id="ARBA00023274"/>
    </source>
</evidence>
<dbReference type="PRINTS" id="PR00881">
    <property type="entry name" value="L7ARS6FAMILY"/>
</dbReference>
<dbReference type="PANTHER" id="PTHR23105">
    <property type="entry name" value="RIBOSOMAL PROTEIN L7AE FAMILY MEMBER"/>
    <property type="match status" value="1"/>
</dbReference>
<name>A0A267F537_9PLAT</name>
<comment type="function">
    <text evidence="6">Common component of the spliceosome and rRNA processing machinery.</text>
</comment>
<dbReference type="InterPro" id="IPR018492">
    <property type="entry name" value="Ribosomal_eL8/Nhp2"/>
</dbReference>
<dbReference type="GO" id="GO:0000398">
    <property type="term" value="P:mRNA splicing, via spliceosome"/>
    <property type="evidence" value="ECO:0007669"/>
    <property type="project" value="UniProtKB-UniRule"/>
</dbReference>
<evidence type="ECO:0000256" key="2">
    <source>
        <dbReference type="ARBA" id="ARBA00007337"/>
    </source>
</evidence>
<dbReference type="InterPro" id="IPR004038">
    <property type="entry name" value="Ribosomal_eL8/eL30/eS12/Gad45"/>
</dbReference>
<keyword evidence="5 6" id="KW-0687">Ribonucleoprotein</keyword>
<evidence type="ECO:0000256" key="6">
    <source>
        <dbReference type="RuleBase" id="RU366039"/>
    </source>
</evidence>
<dbReference type="EMBL" id="NIVC01001364">
    <property type="protein sequence ID" value="PAA68895.1"/>
    <property type="molecule type" value="Genomic_DNA"/>
</dbReference>
<dbReference type="AlphaFoldDB" id="A0A267F537"/>
<feature type="domain" description="Ribosomal protein eL8/eL30/eS12/Gadd45" evidence="8">
    <location>
        <begin position="89"/>
        <end position="179"/>
    </location>
</feature>
<dbReference type="InterPro" id="IPR029064">
    <property type="entry name" value="Ribosomal_eL30-like_sf"/>
</dbReference>
<comment type="caution">
    <text evidence="9">The sequence shown here is derived from an EMBL/GenBank/DDBJ whole genome shotgun (WGS) entry which is preliminary data.</text>
</comment>
<dbReference type="InterPro" id="IPR002415">
    <property type="entry name" value="H/ACA_rnp_Nhp2-like"/>
</dbReference>
<keyword evidence="3 6" id="KW-0694">RNA-binding</keyword>
<dbReference type="OrthoDB" id="5364946at2759"/>
<dbReference type="GO" id="GO:0031429">
    <property type="term" value="C:box H/ACA snoRNP complex"/>
    <property type="evidence" value="ECO:0007669"/>
    <property type="project" value="UniProtKB-UniRule"/>
</dbReference>
<dbReference type="SUPFAM" id="SSF55315">
    <property type="entry name" value="L30e-like"/>
    <property type="match status" value="1"/>
</dbReference>
<feature type="region of interest" description="Disordered" evidence="7">
    <location>
        <begin position="1"/>
        <end position="57"/>
    </location>
</feature>
<protein>
    <recommendedName>
        <fullName evidence="6">H/ACA ribonucleoprotein complex subunit 2</fullName>
    </recommendedName>
    <alternativeName>
        <fullName evidence="6">Nucleolar protein family A member 2</fullName>
    </alternativeName>
</protein>
<gene>
    <name evidence="9" type="ORF">BOX15_Mlig033849g1</name>
</gene>
<evidence type="ECO:0000256" key="4">
    <source>
        <dbReference type="ARBA" id="ARBA00023242"/>
    </source>
</evidence>
<dbReference type="STRING" id="282301.A0A267F537"/>
<accession>A0A267F537</accession>
<sequence length="198" mass="21970">MPLSRLLVTHDAGKPKSMGKHKQKKHAQEEDAAEPVVDAEPQEAEVEEAAAAPDGAKVRRPQVKMSYEEQLNYVTPIANPMAPKKVNKKLLKLIRKAKRGKKVHQGVKLIPKLIVKKRQSGIVVIAGDVTPIDVVSHLPLLLEEHSVPYCYSPSKREIGAACGSRRGIALVFVQRHDDFGDLFDKMRDKLLELPLPIS</sequence>
<comment type="similarity">
    <text evidence="2 6">Belongs to the eukaryotic ribosomal protein eL8 family.</text>
</comment>
<dbReference type="GO" id="GO:0031120">
    <property type="term" value="P:snRNA pseudouridine synthesis"/>
    <property type="evidence" value="ECO:0007669"/>
    <property type="project" value="UniProtKB-UniRule"/>
</dbReference>
<evidence type="ECO:0000259" key="8">
    <source>
        <dbReference type="Pfam" id="PF01248"/>
    </source>
</evidence>
<comment type="subcellular location">
    <subcellularLocation>
        <location evidence="1 6">Nucleus</location>
        <location evidence="1 6">Nucleolus</location>
    </subcellularLocation>
</comment>
<evidence type="ECO:0000256" key="7">
    <source>
        <dbReference type="SAM" id="MobiDB-lite"/>
    </source>
</evidence>
<dbReference type="InterPro" id="IPR050257">
    <property type="entry name" value="eL8/uL1-like"/>
</dbReference>
<evidence type="ECO:0000313" key="10">
    <source>
        <dbReference type="Proteomes" id="UP000215902"/>
    </source>
</evidence>
<dbReference type="Gene3D" id="3.30.1330.30">
    <property type="match status" value="1"/>
</dbReference>
<dbReference type="GO" id="GO:0003723">
    <property type="term" value="F:RNA binding"/>
    <property type="evidence" value="ECO:0007669"/>
    <property type="project" value="UniProtKB-UniRule"/>
</dbReference>
<keyword evidence="4 6" id="KW-0539">Nucleus</keyword>